<comment type="similarity">
    <text evidence="2">Belongs to the transposase IS3/IS150/IS904 family.</text>
</comment>
<organism evidence="4">
    <name type="scientific">Vibrio sp. DAT722</name>
    <dbReference type="NCBI Taxonomy" id="344879"/>
    <lineage>
        <taxon>Bacteria</taxon>
        <taxon>Pseudomonadati</taxon>
        <taxon>Pseudomonadota</taxon>
        <taxon>Gammaproteobacteria</taxon>
        <taxon>Vibrionales</taxon>
        <taxon>Vibrionaceae</taxon>
        <taxon>Vibrio</taxon>
    </lineage>
</organism>
<dbReference type="GO" id="GO:0003676">
    <property type="term" value="F:nucleic acid binding"/>
    <property type="evidence" value="ECO:0007669"/>
    <property type="project" value="InterPro"/>
</dbReference>
<sequence length="200" mass="23010">MKRQSLVAKAARKFKCTTDSKHKLPVAPNLLEQDFNAIAPNQKWAGDITYLATSEGWMYLAVVIDLYSRQVVGWSMNTRMTATLVCDALSMALFRRGMPEGVIIHSDRGSQYCSKDYRDLIAAHNLKQSMSRKGNCWDNACVESFFHSMKVEAVQYEPIMTREEMRQALFEYIEVDYNRTRRHSALGYLSPVNFEKQYVA</sequence>
<dbReference type="PANTHER" id="PTHR46889">
    <property type="entry name" value="TRANSPOSASE INSF FOR INSERTION SEQUENCE IS3B-RELATED"/>
    <property type="match status" value="1"/>
</dbReference>
<evidence type="ECO:0000313" key="4">
    <source>
        <dbReference type="EMBL" id="ABA55952.1"/>
    </source>
</evidence>
<comment type="function">
    <text evidence="1">Involved in the transposition of the insertion sequence IS3.</text>
</comment>
<name>Q2F9R9_9VIBR</name>
<evidence type="ECO:0000256" key="1">
    <source>
        <dbReference type="ARBA" id="ARBA00037276"/>
    </source>
</evidence>
<dbReference type="NCBIfam" id="NF033516">
    <property type="entry name" value="transpos_IS3"/>
    <property type="match status" value="1"/>
</dbReference>
<dbReference type="InterPro" id="IPR001584">
    <property type="entry name" value="Integrase_cat-core"/>
</dbReference>
<dbReference type="InterPro" id="IPR012337">
    <property type="entry name" value="RNaseH-like_sf"/>
</dbReference>
<dbReference type="InterPro" id="IPR048020">
    <property type="entry name" value="Transpos_IS3"/>
</dbReference>
<dbReference type="AlphaFoldDB" id="Q2F9R9"/>
<feature type="domain" description="Integrase catalytic" evidence="3">
    <location>
        <begin position="36"/>
        <end position="199"/>
    </location>
</feature>
<dbReference type="Pfam" id="PF13333">
    <property type="entry name" value="rve_2"/>
    <property type="match status" value="1"/>
</dbReference>
<protein>
    <submittedName>
        <fullName evidence="4">IS3 transposase</fullName>
    </submittedName>
</protein>
<evidence type="ECO:0000259" key="3">
    <source>
        <dbReference type="PROSITE" id="PS50994"/>
    </source>
</evidence>
<dbReference type="SUPFAM" id="SSF53098">
    <property type="entry name" value="Ribonuclease H-like"/>
    <property type="match status" value="1"/>
</dbReference>
<dbReference type="GO" id="GO:0015074">
    <property type="term" value="P:DNA integration"/>
    <property type="evidence" value="ECO:0007669"/>
    <property type="project" value="InterPro"/>
</dbReference>
<dbReference type="PROSITE" id="PS50994">
    <property type="entry name" value="INTEGRASE"/>
    <property type="match status" value="1"/>
</dbReference>
<dbReference type="Gene3D" id="3.30.420.10">
    <property type="entry name" value="Ribonuclease H-like superfamily/Ribonuclease H"/>
    <property type="match status" value="1"/>
</dbReference>
<accession>Q2F9R9</accession>
<reference evidence="4" key="1">
    <citation type="journal article" date="2006" name="BMC Evol. Biol.">
        <title>Recovery and evolutionary analysis of complete integron gene cassette arrays from Vibrio.</title>
        <authorList>
            <person name="Boucher Y."/>
            <person name="Nesbo C.L."/>
            <person name="Joss M.J."/>
            <person name="Robinson A."/>
            <person name="Mabbutt B.C."/>
            <person name="Gillings M.R."/>
            <person name="Doolittle W.F."/>
            <person name="Stokes H.W."/>
        </authorList>
    </citation>
    <scope>NUCLEOTIDE SEQUENCE</scope>
    <source>
        <strain evidence="4">DAT722</strain>
    </source>
</reference>
<dbReference type="PANTHER" id="PTHR46889:SF6">
    <property type="entry name" value="TRANSPOSASE INSF FOR INSERTION SEQUENCE IS3B"/>
    <property type="match status" value="1"/>
</dbReference>
<dbReference type="InterPro" id="IPR036397">
    <property type="entry name" value="RNaseH_sf"/>
</dbReference>
<dbReference type="InterPro" id="IPR050900">
    <property type="entry name" value="Transposase_IS3/IS150/IS904"/>
</dbReference>
<evidence type="ECO:0000256" key="2">
    <source>
        <dbReference type="ARBA" id="ARBA00043964"/>
    </source>
</evidence>
<dbReference type="Pfam" id="PF00665">
    <property type="entry name" value="rve"/>
    <property type="match status" value="1"/>
</dbReference>
<dbReference type="EMBL" id="DQ139261">
    <property type="protein sequence ID" value="ABA55952.1"/>
    <property type="molecule type" value="Genomic_DNA"/>
</dbReference>
<proteinExistence type="inferred from homology"/>